<dbReference type="Proteomes" id="UP000028653">
    <property type="component" value="Unassembled WGS sequence"/>
</dbReference>
<keyword evidence="4" id="KW-1185">Reference proteome</keyword>
<dbReference type="AlphaFoldDB" id="A0A085G002"/>
<dbReference type="EMBL" id="JMPI01000070">
    <property type="protein sequence ID" value="KFC77047.1"/>
    <property type="molecule type" value="Genomic_DNA"/>
</dbReference>
<evidence type="ECO:0000313" key="4">
    <source>
        <dbReference type="Proteomes" id="UP000028653"/>
    </source>
</evidence>
<reference evidence="3 4" key="1">
    <citation type="submission" date="2014-05" db="EMBL/GenBank/DDBJ databases">
        <title>ATOL: Assembling a taxonomically balanced genome-scale reconstruction of the evolutionary history of the Enterobacteriaceae.</title>
        <authorList>
            <person name="Plunkett G.III."/>
            <person name="Neeno-Eckwall E.C."/>
            <person name="Glasner J.D."/>
            <person name="Perna N.T."/>
        </authorList>
    </citation>
    <scope>NUCLEOTIDE SEQUENCE [LARGE SCALE GENOMIC DNA]</scope>
    <source>
        <strain evidence="3 4">ATCC 33320</strain>
    </source>
</reference>
<sequence>MKKILLVAALLPLTCLAQPINTLNNPNQPGYQIPSQQRMQQQMQTQQIQQKGMLNQQLQTQTRVQQQHLESQINNNSQQDVFKVKKTLPNELDVGTQQVLPNTNGGMLSGSGSNVSGQDHMLQPRTNGSMLNSHGSSTLQPSIPLKTIGP</sequence>
<feature type="compositionally biased region" description="Polar residues" evidence="1">
    <location>
        <begin position="124"/>
        <end position="141"/>
    </location>
</feature>
<comment type="caution">
    <text evidence="3">The sequence shown here is derived from an EMBL/GenBank/DDBJ whole genome shotgun (WGS) entry which is preliminary data.</text>
</comment>
<name>A0A085G002_9ENTR</name>
<accession>A0A085G002</accession>
<evidence type="ECO:0008006" key="5">
    <source>
        <dbReference type="Google" id="ProtNLM"/>
    </source>
</evidence>
<dbReference type="NCBIfam" id="NF007675">
    <property type="entry name" value="PRK10350.1"/>
    <property type="match status" value="1"/>
</dbReference>
<proteinExistence type="predicted"/>
<evidence type="ECO:0000313" key="3">
    <source>
        <dbReference type="EMBL" id="KFC77047.1"/>
    </source>
</evidence>
<evidence type="ECO:0000256" key="2">
    <source>
        <dbReference type="SAM" id="SignalP"/>
    </source>
</evidence>
<dbReference type="RefSeq" id="WP_034499511.1">
    <property type="nucleotide sequence ID" value="NZ_JMPI01000070.1"/>
</dbReference>
<organism evidence="3 4">
    <name type="scientific">Buttiauxella agrestis ATCC 33320</name>
    <dbReference type="NCBI Taxonomy" id="1006004"/>
    <lineage>
        <taxon>Bacteria</taxon>
        <taxon>Pseudomonadati</taxon>
        <taxon>Pseudomonadota</taxon>
        <taxon>Gammaproteobacteria</taxon>
        <taxon>Enterobacterales</taxon>
        <taxon>Enterobacteriaceae</taxon>
        <taxon>Buttiauxella</taxon>
    </lineage>
</organism>
<keyword evidence="2" id="KW-0732">Signal</keyword>
<evidence type="ECO:0000256" key="1">
    <source>
        <dbReference type="SAM" id="MobiDB-lite"/>
    </source>
</evidence>
<feature type="chain" id="PRO_5001790723" description="Outer membrane protein" evidence="2">
    <location>
        <begin position="18"/>
        <end position="150"/>
    </location>
</feature>
<protein>
    <recommendedName>
        <fullName evidence="5">Outer membrane protein</fullName>
    </recommendedName>
</protein>
<dbReference type="Pfam" id="PF10956">
    <property type="entry name" value="DUF2756"/>
    <property type="match status" value="1"/>
</dbReference>
<dbReference type="InterPro" id="IPR020158">
    <property type="entry name" value="DUF2756"/>
</dbReference>
<dbReference type="eggNOG" id="ENOG5032THA">
    <property type="taxonomic scope" value="Bacteria"/>
</dbReference>
<feature type="signal peptide" evidence="2">
    <location>
        <begin position="1"/>
        <end position="17"/>
    </location>
</feature>
<feature type="region of interest" description="Disordered" evidence="1">
    <location>
        <begin position="123"/>
        <end position="150"/>
    </location>
</feature>
<dbReference type="OrthoDB" id="6566603at2"/>
<gene>
    <name evidence="3" type="ORF">GBAG_4012</name>
</gene>